<evidence type="ECO:0008006" key="5">
    <source>
        <dbReference type="Google" id="ProtNLM"/>
    </source>
</evidence>
<feature type="transmembrane region" description="Helical" evidence="1">
    <location>
        <begin position="44"/>
        <end position="65"/>
    </location>
</feature>
<gene>
    <name evidence="3" type="ORF">M752DRAFT_273508</name>
</gene>
<evidence type="ECO:0000256" key="1">
    <source>
        <dbReference type="SAM" id="Phobius"/>
    </source>
</evidence>
<organism evidence="3 4">
    <name type="scientific">Aspergillus phoenicis ATCC 13157</name>
    <dbReference type="NCBI Taxonomy" id="1353007"/>
    <lineage>
        <taxon>Eukaryota</taxon>
        <taxon>Fungi</taxon>
        <taxon>Dikarya</taxon>
        <taxon>Ascomycota</taxon>
        <taxon>Pezizomycotina</taxon>
        <taxon>Eurotiomycetes</taxon>
        <taxon>Eurotiomycetidae</taxon>
        <taxon>Eurotiales</taxon>
        <taxon>Aspergillaceae</taxon>
        <taxon>Aspergillus</taxon>
    </lineage>
</organism>
<evidence type="ECO:0000256" key="2">
    <source>
        <dbReference type="SAM" id="SignalP"/>
    </source>
</evidence>
<protein>
    <recommendedName>
        <fullName evidence="5">Secreted peptide</fullName>
    </recommendedName>
</protein>
<evidence type="ECO:0000313" key="4">
    <source>
        <dbReference type="Proteomes" id="UP000254937"/>
    </source>
</evidence>
<dbReference type="EMBL" id="KZ851846">
    <property type="protein sequence ID" value="RDK46422.1"/>
    <property type="molecule type" value="Genomic_DNA"/>
</dbReference>
<feature type="chain" id="PRO_5016689628" description="Secreted peptide" evidence="2">
    <location>
        <begin position="21"/>
        <end position="68"/>
    </location>
</feature>
<dbReference type="Proteomes" id="UP000254937">
    <property type="component" value="Unassembled WGS sequence"/>
</dbReference>
<proteinExistence type="predicted"/>
<keyword evidence="2" id="KW-0732">Signal</keyword>
<feature type="signal peptide" evidence="2">
    <location>
        <begin position="1"/>
        <end position="20"/>
    </location>
</feature>
<accession>A0A370PW40</accession>
<name>A0A370PW40_ASPPH</name>
<keyword evidence="1" id="KW-1133">Transmembrane helix</keyword>
<keyword evidence="1" id="KW-0472">Membrane</keyword>
<keyword evidence="1" id="KW-0812">Transmembrane</keyword>
<sequence>MPHPLLISLSLSLCVSLSLPFDLPSVFHPPFNSVHTVCAINRSQVVRPAAAAAAAAVVVVAAAVVRYD</sequence>
<dbReference type="AlphaFoldDB" id="A0A370PW40"/>
<evidence type="ECO:0000313" key="3">
    <source>
        <dbReference type="EMBL" id="RDK46422.1"/>
    </source>
</evidence>
<reference evidence="3 4" key="1">
    <citation type="submission" date="2018-07" db="EMBL/GenBank/DDBJ databases">
        <title>Section-level genome sequencing of Aspergillus section Nigri to investigate inter- and intra-species variation.</title>
        <authorList>
            <consortium name="DOE Joint Genome Institute"/>
            <person name="Vesth T.C."/>
            <person name="Nybo J.L."/>
            <person name="Theobald S."/>
            <person name="Frisvad J.C."/>
            <person name="Larsen T.O."/>
            <person name="Nielsen K.F."/>
            <person name="Hoof J.B."/>
            <person name="Brandl J."/>
            <person name="Salamov A."/>
            <person name="Riley R."/>
            <person name="Gladden J.M."/>
            <person name="Phatale P."/>
            <person name="Nielsen M.T."/>
            <person name="Lyhne E.K."/>
            <person name="Kogle M.E."/>
            <person name="Strasser K."/>
            <person name="McDonnell E."/>
            <person name="Barry K."/>
            <person name="Clum A."/>
            <person name="Chen C."/>
            <person name="Nolan M."/>
            <person name="Sandor L."/>
            <person name="Kuo A."/>
            <person name="Lipzen A."/>
            <person name="Hainaut M."/>
            <person name="Drula E."/>
            <person name="Tsang A."/>
            <person name="Magnuson J.K."/>
            <person name="Henrissat B."/>
            <person name="Wiebenga A."/>
            <person name="Simmons B.A."/>
            <person name="Makela M.R."/>
            <person name="De vries R.P."/>
            <person name="Grigoriev I.V."/>
            <person name="Mortensen U.H."/>
            <person name="Baker S.E."/>
            <person name="Andersen M.R."/>
        </authorList>
    </citation>
    <scope>NUCLEOTIDE SEQUENCE [LARGE SCALE GENOMIC DNA]</scope>
    <source>
        <strain evidence="3 4">ATCC 13157</strain>
    </source>
</reference>
<keyword evidence="4" id="KW-1185">Reference proteome</keyword>